<dbReference type="PROSITE" id="PS50023">
    <property type="entry name" value="LIM_DOMAIN_2"/>
    <property type="match status" value="2"/>
</dbReference>
<feature type="compositionally biased region" description="Low complexity" evidence="6">
    <location>
        <begin position="326"/>
        <end position="343"/>
    </location>
</feature>
<dbReference type="Gene3D" id="2.10.110.10">
    <property type="entry name" value="Cysteine Rich Protein"/>
    <property type="match status" value="3"/>
</dbReference>
<keyword evidence="9" id="KW-1185">Reference proteome</keyword>
<feature type="non-terminal residue" evidence="8">
    <location>
        <position position="366"/>
    </location>
</feature>
<keyword evidence="1 5" id="KW-0479">Metal-binding</keyword>
<feature type="region of interest" description="Disordered" evidence="6">
    <location>
        <begin position="326"/>
        <end position="366"/>
    </location>
</feature>
<reference evidence="8" key="1">
    <citation type="journal article" date="2020" name="Ecol. Evol.">
        <title>Genome structure and content of the rice root-knot nematode (Meloidogyne graminicola).</title>
        <authorList>
            <person name="Phan N.T."/>
            <person name="Danchin E.G.J."/>
            <person name="Klopp C."/>
            <person name="Perfus-Barbeoch L."/>
            <person name="Kozlowski D.K."/>
            <person name="Koutsovoulos G.D."/>
            <person name="Lopez-Roques C."/>
            <person name="Bouchez O."/>
            <person name="Zahm M."/>
            <person name="Besnard G."/>
            <person name="Bellafiore S."/>
        </authorList>
    </citation>
    <scope>NUCLEOTIDE SEQUENCE</scope>
    <source>
        <strain evidence="8">VN-18</strain>
    </source>
</reference>
<evidence type="ECO:0000256" key="5">
    <source>
        <dbReference type="PROSITE-ProRule" id="PRU00125"/>
    </source>
</evidence>
<organism evidence="8 9">
    <name type="scientific">Meloidogyne graminicola</name>
    <dbReference type="NCBI Taxonomy" id="189291"/>
    <lineage>
        <taxon>Eukaryota</taxon>
        <taxon>Metazoa</taxon>
        <taxon>Ecdysozoa</taxon>
        <taxon>Nematoda</taxon>
        <taxon>Chromadorea</taxon>
        <taxon>Rhabditida</taxon>
        <taxon>Tylenchina</taxon>
        <taxon>Tylenchomorpha</taxon>
        <taxon>Tylenchoidea</taxon>
        <taxon>Meloidogynidae</taxon>
        <taxon>Meloidogyninae</taxon>
        <taxon>Meloidogyne</taxon>
    </lineage>
</organism>
<dbReference type="InterPro" id="IPR047120">
    <property type="entry name" value="Pk/Esn/Tes"/>
</dbReference>
<accession>A0A8S9ZYB0</accession>
<evidence type="ECO:0000313" key="8">
    <source>
        <dbReference type="EMBL" id="KAF7638607.1"/>
    </source>
</evidence>
<evidence type="ECO:0000256" key="6">
    <source>
        <dbReference type="SAM" id="MobiDB-lite"/>
    </source>
</evidence>
<dbReference type="OrthoDB" id="10069167at2759"/>
<evidence type="ECO:0000313" key="9">
    <source>
        <dbReference type="Proteomes" id="UP000605970"/>
    </source>
</evidence>
<dbReference type="PANTHER" id="PTHR24211:SF22">
    <property type="entry name" value="TESTIN"/>
    <property type="match status" value="1"/>
</dbReference>
<dbReference type="EMBL" id="JABEBT010000011">
    <property type="protein sequence ID" value="KAF7638607.1"/>
    <property type="molecule type" value="Genomic_DNA"/>
</dbReference>
<evidence type="ECO:0000256" key="1">
    <source>
        <dbReference type="ARBA" id="ARBA00022723"/>
    </source>
</evidence>
<sequence>MESSDDDDSGYAIDYTNYLKIKSELVYNYYFSSKYLFLNFNKRKSKLLEYQLPLQDITEEFCLNLKNDLERYKLAEFALKRKQNNFGQGIIRKLNKNEKWNEKIICKECKLPIKNNTSLIITAIKHFDLFSFWHPNCFICFECKELLINLIYFAHKDNIFCGRHHAELSRPRCISCDELIFGDECTEAEGKIWHLEHFCCLKCNKQLAGCQYIIKSYKNKQFPFCLFCYNNLLYLNNNNKCINCLNEINKDEPYIIITKKNKQFKFHLNKNCFCCSICKKELLFEHSSYSFFNGKLFCTKQTICENNKKYSINSLSSSLYISSNNSSSSSSSFHSKSSKILSKQIPPPLPKSNPPPIPPDIQTYFQ</sequence>
<keyword evidence="4 5" id="KW-0440">LIM domain</keyword>
<comment type="caution">
    <text evidence="8">The sequence shown here is derived from an EMBL/GenBank/DDBJ whole genome shotgun (WGS) entry which is preliminary data.</text>
</comment>
<protein>
    <recommendedName>
        <fullName evidence="7">LIM zinc-binding domain-containing protein</fullName>
    </recommendedName>
</protein>
<dbReference type="FunFam" id="2.10.110.10:FF:000005">
    <property type="entry name" value="Testin isoform 1"/>
    <property type="match status" value="1"/>
</dbReference>
<dbReference type="Proteomes" id="UP000605970">
    <property type="component" value="Unassembled WGS sequence"/>
</dbReference>
<dbReference type="SUPFAM" id="SSF57716">
    <property type="entry name" value="Glucocorticoid receptor-like (DNA-binding domain)"/>
    <property type="match status" value="1"/>
</dbReference>
<name>A0A8S9ZYB0_9BILA</name>
<dbReference type="AlphaFoldDB" id="A0A8S9ZYB0"/>
<feature type="compositionally biased region" description="Pro residues" evidence="6">
    <location>
        <begin position="345"/>
        <end position="359"/>
    </location>
</feature>
<dbReference type="PANTHER" id="PTHR24211">
    <property type="entry name" value="LIM DOMAIN-CONTAINING PROTEIN"/>
    <property type="match status" value="1"/>
</dbReference>
<dbReference type="SMART" id="SM00132">
    <property type="entry name" value="LIM"/>
    <property type="match status" value="3"/>
</dbReference>
<gene>
    <name evidence="8" type="ORF">Mgra_00001985</name>
</gene>
<evidence type="ECO:0000256" key="3">
    <source>
        <dbReference type="ARBA" id="ARBA00022833"/>
    </source>
</evidence>
<dbReference type="PROSITE" id="PS00478">
    <property type="entry name" value="LIM_DOMAIN_1"/>
    <property type="match status" value="1"/>
</dbReference>
<dbReference type="Pfam" id="PF00412">
    <property type="entry name" value="LIM"/>
    <property type="match status" value="2"/>
</dbReference>
<evidence type="ECO:0000259" key="7">
    <source>
        <dbReference type="PROSITE" id="PS50023"/>
    </source>
</evidence>
<feature type="domain" description="LIM zinc-binding" evidence="7">
    <location>
        <begin position="171"/>
        <end position="235"/>
    </location>
</feature>
<evidence type="ECO:0000256" key="2">
    <source>
        <dbReference type="ARBA" id="ARBA00022737"/>
    </source>
</evidence>
<keyword evidence="2" id="KW-0677">Repeat</keyword>
<evidence type="ECO:0000256" key="4">
    <source>
        <dbReference type="ARBA" id="ARBA00023038"/>
    </source>
</evidence>
<dbReference type="InterPro" id="IPR001781">
    <property type="entry name" value="Znf_LIM"/>
</dbReference>
<feature type="domain" description="LIM zinc-binding" evidence="7">
    <location>
        <begin position="239"/>
        <end position="309"/>
    </location>
</feature>
<dbReference type="GO" id="GO:0046872">
    <property type="term" value="F:metal ion binding"/>
    <property type="evidence" value="ECO:0007669"/>
    <property type="project" value="UniProtKB-KW"/>
</dbReference>
<proteinExistence type="predicted"/>
<keyword evidence="3 5" id="KW-0862">Zinc</keyword>